<keyword evidence="3" id="KW-0732">Signal</keyword>
<evidence type="ECO:0000256" key="2">
    <source>
        <dbReference type="SAM" id="Phobius"/>
    </source>
</evidence>
<keyword evidence="1" id="KW-1015">Disulfide bond</keyword>
<dbReference type="SUPFAM" id="SSF48726">
    <property type="entry name" value="Immunoglobulin"/>
    <property type="match status" value="1"/>
</dbReference>
<protein>
    <recommendedName>
        <fullName evidence="4">Ig-like domain-containing protein</fullName>
    </recommendedName>
</protein>
<sequence>MSAALTLLLIGSLLQGALCEEFKASMPQTIEVLRGSCVTIPCSFEIYDQYQSQLDNPCRAQWMIDQRTVFNSSDPQTSTNNGKLRGELAKKDCTTTLNNMQPANSNNINNYFFRLECEGLRYTFHEQISISFTYVPPRPTLTPSALKEKEGTSVRLTCSAPAPCLSPPPTLTWTPVLGESVETLQENQDKTKVQTSVVTFTASENHHGKTISCTATYNKQDGRAESAVRKSLTADISYSPKRTTVSVHPSGSAPEGSKVTLTCSSTANPAVKSYTCQIDVQFAPQILSSSDCIKAADQLNCSCRTVGNPSPTLLCLEAQTSDQSHFQDRVMLPVFIAIVVALLVLVCVLLFVNRAQKTHHKRLKSQCTGDTGPVTMSHLLASGEGNEVPNTAEEDIHVNKDALTRADVAHPATTSGPNSTTLPTNEGKDVIYSSVNWRSKKKEEDSMDVHQPGSSYLQEEMCMARGALRGFVSNALEMGSLYDNMDPRNVQKEVESEYAQVKFKDKRAMHK</sequence>
<dbReference type="PROSITE" id="PS50835">
    <property type="entry name" value="IG_LIKE"/>
    <property type="match status" value="1"/>
</dbReference>
<dbReference type="InterPro" id="IPR013783">
    <property type="entry name" value="Ig-like_fold"/>
</dbReference>
<proteinExistence type="predicted"/>
<dbReference type="PANTHER" id="PTHR46484:SF8">
    <property type="entry name" value="B-CELL RECEPTOR CD22-LIKE-RELATED"/>
    <property type="match status" value="1"/>
</dbReference>
<reference evidence="5 6" key="1">
    <citation type="journal article" date="2024" name="Genome Biol. Evol.">
        <title>Chromosome-level genome assembly of the viviparous eelpout Zoarces viviparus.</title>
        <authorList>
            <person name="Fuhrmann N."/>
            <person name="Brasseur M.V."/>
            <person name="Bakowski C.E."/>
            <person name="Podsiadlowski L."/>
            <person name="Prost S."/>
            <person name="Krehenwinkel H."/>
            <person name="Mayer C."/>
        </authorList>
    </citation>
    <scope>NUCLEOTIDE SEQUENCE [LARGE SCALE GENOMIC DNA]</scope>
    <source>
        <strain evidence="5">NO-MEL_2022_Ind0_liver</strain>
    </source>
</reference>
<dbReference type="InterPro" id="IPR036179">
    <property type="entry name" value="Ig-like_dom_sf"/>
</dbReference>
<evidence type="ECO:0000259" key="4">
    <source>
        <dbReference type="PROSITE" id="PS50835"/>
    </source>
</evidence>
<comment type="caution">
    <text evidence="5">The sequence shown here is derived from an EMBL/GenBank/DDBJ whole genome shotgun (WGS) entry which is preliminary data.</text>
</comment>
<dbReference type="InterPro" id="IPR007110">
    <property type="entry name" value="Ig-like_dom"/>
</dbReference>
<dbReference type="PANTHER" id="PTHR46484">
    <property type="entry name" value="SI:CH211-171H4.5-RELATED"/>
    <property type="match status" value="1"/>
</dbReference>
<evidence type="ECO:0000313" key="5">
    <source>
        <dbReference type="EMBL" id="KAK9514174.1"/>
    </source>
</evidence>
<name>A0AAW1DUY7_ZOAVI</name>
<keyword evidence="2" id="KW-0472">Membrane</keyword>
<dbReference type="Gene3D" id="2.60.40.10">
    <property type="entry name" value="Immunoglobulins"/>
    <property type="match status" value="2"/>
</dbReference>
<evidence type="ECO:0000256" key="1">
    <source>
        <dbReference type="ARBA" id="ARBA00023157"/>
    </source>
</evidence>
<gene>
    <name evidence="5" type="ORF">VZT92_027660</name>
</gene>
<dbReference type="Pfam" id="PF08205">
    <property type="entry name" value="C2-set_2"/>
    <property type="match status" value="1"/>
</dbReference>
<keyword evidence="2" id="KW-0812">Transmembrane</keyword>
<dbReference type="EMBL" id="JBCEZU010000597">
    <property type="protein sequence ID" value="KAK9514174.1"/>
    <property type="molecule type" value="Genomic_DNA"/>
</dbReference>
<dbReference type="AlphaFoldDB" id="A0AAW1DUY7"/>
<keyword evidence="2" id="KW-1133">Transmembrane helix</keyword>
<feature type="domain" description="Ig-like" evidence="4">
    <location>
        <begin position="137"/>
        <end position="233"/>
    </location>
</feature>
<feature type="signal peptide" evidence="3">
    <location>
        <begin position="1"/>
        <end position="19"/>
    </location>
</feature>
<accession>A0AAW1DUY7</accession>
<organism evidence="5 6">
    <name type="scientific">Zoarces viviparus</name>
    <name type="common">Viviparous eelpout</name>
    <name type="synonym">Blennius viviparus</name>
    <dbReference type="NCBI Taxonomy" id="48416"/>
    <lineage>
        <taxon>Eukaryota</taxon>
        <taxon>Metazoa</taxon>
        <taxon>Chordata</taxon>
        <taxon>Craniata</taxon>
        <taxon>Vertebrata</taxon>
        <taxon>Euteleostomi</taxon>
        <taxon>Actinopterygii</taxon>
        <taxon>Neopterygii</taxon>
        <taxon>Teleostei</taxon>
        <taxon>Neoteleostei</taxon>
        <taxon>Acanthomorphata</taxon>
        <taxon>Eupercaria</taxon>
        <taxon>Perciformes</taxon>
        <taxon>Cottioidei</taxon>
        <taxon>Zoarcales</taxon>
        <taxon>Zoarcidae</taxon>
        <taxon>Zoarcinae</taxon>
        <taxon>Zoarces</taxon>
    </lineage>
</organism>
<evidence type="ECO:0000313" key="6">
    <source>
        <dbReference type="Proteomes" id="UP001488805"/>
    </source>
</evidence>
<feature type="chain" id="PRO_5043452417" description="Ig-like domain-containing protein" evidence="3">
    <location>
        <begin position="20"/>
        <end position="511"/>
    </location>
</feature>
<feature type="transmembrane region" description="Helical" evidence="2">
    <location>
        <begin position="330"/>
        <end position="352"/>
    </location>
</feature>
<dbReference type="InterPro" id="IPR013162">
    <property type="entry name" value="CD80_C2-set"/>
</dbReference>
<keyword evidence="6" id="KW-1185">Reference proteome</keyword>
<evidence type="ECO:0000256" key="3">
    <source>
        <dbReference type="SAM" id="SignalP"/>
    </source>
</evidence>
<dbReference type="Proteomes" id="UP001488805">
    <property type="component" value="Unassembled WGS sequence"/>
</dbReference>